<keyword evidence="3" id="KW-1185">Reference proteome</keyword>
<proteinExistence type="predicted"/>
<evidence type="ECO:0000256" key="1">
    <source>
        <dbReference type="SAM" id="MobiDB-lite"/>
    </source>
</evidence>
<evidence type="ECO:0008006" key="4">
    <source>
        <dbReference type="Google" id="ProtNLM"/>
    </source>
</evidence>
<sequence length="231" mass="24208">MTAANQRQLTPVLVAIVVLLSAALLLLLGGVGRAAHWDPPRTLAALPPTGNPADLPQPQPLQKFALVWQKPLFSPDRKPVARAADGGSNLGDLELTGIILTPNLRMVLLRDKNGDKQVRLREGEALADGSVKLVEVRPRSALFDSSAGRTELKLPAGAPIDDKPPATANAAPGTGTIMQVEPGAQPGGTSPGAPQQRPAPNPAVQSAVQRLRQNIQKRRAARAAAGHEGVR</sequence>
<dbReference type="Proteomes" id="UP001596111">
    <property type="component" value="Unassembled WGS sequence"/>
</dbReference>
<evidence type="ECO:0000313" key="2">
    <source>
        <dbReference type="EMBL" id="MFC5580666.1"/>
    </source>
</evidence>
<dbReference type="EMBL" id="JBHSNG010000004">
    <property type="protein sequence ID" value="MFC5580666.1"/>
    <property type="molecule type" value="Genomic_DNA"/>
</dbReference>
<reference evidence="3" key="1">
    <citation type="journal article" date="2019" name="Int. J. Syst. Evol. Microbiol.">
        <title>The Global Catalogue of Microorganisms (GCM) 10K type strain sequencing project: providing services to taxonomists for standard genome sequencing and annotation.</title>
        <authorList>
            <consortium name="The Broad Institute Genomics Platform"/>
            <consortium name="The Broad Institute Genome Sequencing Center for Infectious Disease"/>
            <person name="Wu L."/>
            <person name="Ma J."/>
        </authorList>
    </citation>
    <scope>NUCLEOTIDE SEQUENCE [LARGE SCALE GENOMIC DNA]</scope>
    <source>
        <strain evidence="3">CGMCC 1.13587</strain>
    </source>
</reference>
<name>A0ABW0SUJ1_9GAMM</name>
<feature type="region of interest" description="Disordered" evidence="1">
    <location>
        <begin position="154"/>
        <end position="208"/>
    </location>
</feature>
<comment type="caution">
    <text evidence="2">The sequence shown here is derived from an EMBL/GenBank/DDBJ whole genome shotgun (WGS) entry which is preliminary data.</text>
</comment>
<dbReference type="RefSeq" id="WP_377325350.1">
    <property type="nucleotide sequence ID" value="NZ_JBHSNG010000004.1"/>
</dbReference>
<evidence type="ECO:0000313" key="3">
    <source>
        <dbReference type="Proteomes" id="UP001596111"/>
    </source>
</evidence>
<feature type="compositionally biased region" description="Low complexity" evidence="1">
    <location>
        <begin position="165"/>
        <end position="176"/>
    </location>
</feature>
<gene>
    <name evidence="2" type="ORF">ACFPPB_06025</name>
</gene>
<organism evidence="2 3">
    <name type="scientific">Rhodanobacter terrae</name>
    <dbReference type="NCBI Taxonomy" id="418647"/>
    <lineage>
        <taxon>Bacteria</taxon>
        <taxon>Pseudomonadati</taxon>
        <taxon>Pseudomonadota</taxon>
        <taxon>Gammaproteobacteria</taxon>
        <taxon>Lysobacterales</taxon>
        <taxon>Rhodanobacteraceae</taxon>
        <taxon>Rhodanobacter</taxon>
    </lineage>
</organism>
<accession>A0ABW0SUJ1</accession>
<protein>
    <recommendedName>
        <fullName evidence="4">General secretion pathway protein N</fullName>
    </recommendedName>
</protein>